<proteinExistence type="predicted"/>
<dbReference type="CDD" id="cd09917">
    <property type="entry name" value="F-box_SF"/>
    <property type="match status" value="1"/>
</dbReference>
<name>A0A261Y494_9FUNG</name>
<gene>
    <name evidence="3" type="ORF">BZG36_01646</name>
</gene>
<dbReference type="InterPro" id="IPR036047">
    <property type="entry name" value="F-box-like_dom_sf"/>
</dbReference>
<evidence type="ECO:0000313" key="3">
    <source>
        <dbReference type="EMBL" id="OZJ05456.1"/>
    </source>
</evidence>
<dbReference type="SUPFAM" id="SSF81383">
    <property type="entry name" value="F-box domain"/>
    <property type="match status" value="1"/>
</dbReference>
<protein>
    <recommendedName>
        <fullName evidence="2">F-box domain-containing protein</fullName>
    </recommendedName>
</protein>
<feature type="domain" description="F-box" evidence="2">
    <location>
        <begin position="1"/>
        <end position="47"/>
    </location>
</feature>
<feature type="coiled-coil region" evidence="1">
    <location>
        <begin position="150"/>
        <end position="196"/>
    </location>
</feature>
<dbReference type="Proteomes" id="UP000242875">
    <property type="component" value="Unassembled WGS sequence"/>
</dbReference>
<comment type="caution">
    <text evidence="3">The sequence shown here is derived from an EMBL/GenBank/DDBJ whole genome shotgun (WGS) entry which is preliminary data.</text>
</comment>
<keyword evidence="4" id="KW-1185">Reference proteome</keyword>
<reference evidence="3 4" key="1">
    <citation type="journal article" date="2017" name="Mycologia">
        <title>Bifiguratus adelaidae, gen. et sp. nov., a new member of Mucoromycotina in endophytic and soil-dwelling habitats.</title>
        <authorList>
            <person name="Torres-Cruz T.J."/>
            <person name="Billingsley Tobias T.L."/>
            <person name="Almatruk M."/>
            <person name="Hesse C."/>
            <person name="Kuske C.R."/>
            <person name="Desiro A."/>
            <person name="Benucci G.M."/>
            <person name="Bonito G."/>
            <person name="Stajich J.E."/>
            <person name="Dunlap C."/>
            <person name="Arnold A.E."/>
            <person name="Porras-Alfaro A."/>
        </authorList>
    </citation>
    <scope>NUCLEOTIDE SEQUENCE [LARGE SCALE GENOMIC DNA]</scope>
    <source>
        <strain evidence="3 4">AZ0501</strain>
    </source>
</reference>
<keyword evidence="1" id="KW-0175">Coiled coil</keyword>
<evidence type="ECO:0000256" key="1">
    <source>
        <dbReference type="SAM" id="Coils"/>
    </source>
</evidence>
<accession>A0A261Y494</accession>
<dbReference type="InterPro" id="IPR001810">
    <property type="entry name" value="F-box_dom"/>
</dbReference>
<organism evidence="3 4">
    <name type="scientific">Bifiguratus adelaidae</name>
    <dbReference type="NCBI Taxonomy" id="1938954"/>
    <lineage>
        <taxon>Eukaryota</taxon>
        <taxon>Fungi</taxon>
        <taxon>Fungi incertae sedis</taxon>
        <taxon>Mucoromycota</taxon>
        <taxon>Mucoromycotina</taxon>
        <taxon>Endogonomycetes</taxon>
        <taxon>Endogonales</taxon>
        <taxon>Endogonales incertae sedis</taxon>
        <taxon>Bifiguratus</taxon>
    </lineage>
</organism>
<evidence type="ECO:0000259" key="2">
    <source>
        <dbReference type="PROSITE" id="PS50181"/>
    </source>
</evidence>
<dbReference type="EMBL" id="MVBO01000015">
    <property type="protein sequence ID" value="OZJ05456.1"/>
    <property type="molecule type" value="Genomic_DNA"/>
</dbReference>
<sequence>MGALLALPIELRHDIYVYLHPRDLLILSLTCRVFYFEELNEEFWKRMAKRLPYMPPKKHSKKKEGRQYVISILDTLCESCGYRFSPKYQQFDSLRLCKPCQGLPQFTVIGMGKAKSRYMLDNRDVSRLRHITKTDAKGLAKRYYLLKDVQAASEEKLDRLGTTLEEERRKAAEAFKERKRRRAKRQEARRQLLAAKLAKYGLVIPEASDLCAAYIRDDCQCGSMTLEYVIQETRQDHLLFDHTNYLALLGASYERFWDEFEDEIEVYEIGGREIWAFSRVFAHRLIENEEAMEERAMELLEETEKSDAYKNSPLCACGRRILQAYIPVQPYRMQGTPRSSNAALALPPLPERYTRRHKIIASRYGGQL</sequence>
<dbReference type="OrthoDB" id="2322499at2759"/>
<dbReference type="AlphaFoldDB" id="A0A261Y494"/>
<dbReference type="PROSITE" id="PS50181">
    <property type="entry name" value="FBOX"/>
    <property type="match status" value="1"/>
</dbReference>
<evidence type="ECO:0000313" key="4">
    <source>
        <dbReference type="Proteomes" id="UP000242875"/>
    </source>
</evidence>
<dbReference type="Pfam" id="PF12937">
    <property type="entry name" value="F-box-like"/>
    <property type="match status" value="1"/>
</dbReference>